<accession>A0A0A9EZU6</accession>
<reference evidence="1" key="1">
    <citation type="submission" date="2014-09" db="EMBL/GenBank/DDBJ databases">
        <authorList>
            <person name="Magalhaes I.L.F."/>
            <person name="Oliveira U."/>
            <person name="Santos F.R."/>
            <person name="Vidigal T.H.D.A."/>
            <person name="Brescovit A.D."/>
            <person name="Santos A.J."/>
        </authorList>
    </citation>
    <scope>NUCLEOTIDE SEQUENCE</scope>
    <source>
        <tissue evidence="1">Shoot tissue taken approximately 20 cm above the soil surface</tissue>
    </source>
</reference>
<sequence length="27" mass="3187">MKHPWIFNSNREYVGSFWTNSLQLGSS</sequence>
<protein>
    <submittedName>
        <fullName evidence="1">Uncharacterized protein</fullName>
    </submittedName>
</protein>
<proteinExistence type="predicted"/>
<name>A0A0A9EZU6_ARUDO</name>
<evidence type="ECO:0000313" key="1">
    <source>
        <dbReference type="EMBL" id="JAE04494.1"/>
    </source>
</evidence>
<reference evidence="1" key="2">
    <citation type="journal article" date="2015" name="Data Brief">
        <title>Shoot transcriptome of the giant reed, Arundo donax.</title>
        <authorList>
            <person name="Barrero R.A."/>
            <person name="Guerrero F.D."/>
            <person name="Moolhuijzen P."/>
            <person name="Goolsby J.A."/>
            <person name="Tidwell J."/>
            <person name="Bellgard S.E."/>
            <person name="Bellgard M.I."/>
        </authorList>
    </citation>
    <scope>NUCLEOTIDE SEQUENCE</scope>
    <source>
        <tissue evidence="1">Shoot tissue taken approximately 20 cm above the soil surface</tissue>
    </source>
</reference>
<dbReference type="EMBL" id="GBRH01193402">
    <property type="protein sequence ID" value="JAE04494.1"/>
    <property type="molecule type" value="Transcribed_RNA"/>
</dbReference>
<organism evidence="1">
    <name type="scientific">Arundo donax</name>
    <name type="common">Giant reed</name>
    <name type="synonym">Donax arundinaceus</name>
    <dbReference type="NCBI Taxonomy" id="35708"/>
    <lineage>
        <taxon>Eukaryota</taxon>
        <taxon>Viridiplantae</taxon>
        <taxon>Streptophyta</taxon>
        <taxon>Embryophyta</taxon>
        <taxon>Tracheophyta</taxon>
        <taxon>Spermatophyta</taxon>
        <taxon>Magnoliopsida</taxon>
        <taxon>Liliopsida</taxon>
        <taxon>Poales</taxon>
        <taxon>Poaceae</taxon>
        <taxon>PACMAD clade</taxon>
        <taxon>Arundinoideae</taxon>
        <taxon>Arundineae</taxon>
        <taxon>Arundo</taxon>
    </lineage>
</organism>
<dbReference type="AlphaFoldDB" id="A0A0A9EZU6"/>